<organism evidence="17 18">
    <name type="scientific">Tetraparma gracilis</name>
    <dbReference type="NCBI Taxonomy" id="2962635"/>
    <lineage>
        <taxon>Eukaryota</taxon>
        <taxon>Sar</taxon>
        <taxon>Stramenopiles</taxon>
        <taxon>Ochrophyta</taxon>
        <taxon>Bolidophyceae</taxon>
        <taxon>Parmales</taxon>
        <taxon>Triparmaceae</taxon>
        <taxon>Tetraparma</taxon>
    </lineage>
</organism>
<feature type="transmembrane region" description="Helical" evidence="15">
    <location>
        <begin position="287"/>
        <end position="306"/>
    </location>
</feature>
<comment type="subunit">
    <text evidence="2">Homodimer.</text>
</comment>
<dbReference type="InterPro" id="IPR003663">
    <property type="entry name" value="Sugar/inositol_transpt"/>
</dbReference>
<dbReference type="PROSITE" id="PS00216">
    <property type="entry name" value="SUGAR_TRANSPORT_1"/>
    <property type="match status" value="1"/>
</dbReference>
<comment type="catalytic activity">
    <reaction evidence="11">
        <text>D-glucosamine(out) = D-glucosamine(in)</text>
        <dbReference type="Rhea" id="RHEA:78423"/>
        <dbReference type="ChEBI" id="CHEBI:58723"/>
    </reaction>
    <physiologicalReaction direction="left-to-right" evidence="11">
        <dbReference type="Rhea" id="RHEA:78424"/>
    </physiologicalReaction>
</comment>
<evidence type="ECO:0000256" key="4">
    <source>
        <dbReference type="ARBA" id="ARBA00022692"/>
    </source>
</evidence>
<feature type="domain" description="Major facilitator superfamily (MFS) profile" evidence="16">
    <location>
        <begin position="123"/>
        <end position="551"/>
    </location>
</feature>
<dbReference type="PRINTS" id="PR00171">
    <property type="entry name" value="SUGRTRNSPORT"/>
</dbReference>
<gene>
    <name evidence="17" type="ORF">TeGR_g9305</name>
</gene>
<feature type="compositionally biased region" description="Low complexity" evidence="14">
    <location>
        <begin position="46"/>
        <end position="60"/>
    </location>
</feature>
<dbReference type="Pfam" id="PF00083">
    <property type="entry name" value="Sugar_tr"/>
    <property type="match status" value="1"/>
</dbReference>
<feature type="transmembrane region" description="Helical" evidence="15">
    <location>
        <begin position="218"/>
        <end position="241"/>
    </location>
</feature>
<dbReference type="EMBL" id="BRYB01000802">
    <property type="protein sequence ID" value="GMI38039.1"/>
    <property type="molecule type" value="Genomic_DNA"/>
</dbReference>
<comment type="subcellular location">
    <subcellularLocation>
        <location evidence="1">Membrane</location>
        <topology evidence="1">Multi-pass membrane protein</topology>
    </subcellularLocation>
</comment>
<feature type="transmembrane region" description="Helical" evidence="15">
    <location>
        <begin position="407"/>
        <end position="426"/>
    </location>
</feature>
<evidence type="ECO:0000256" key="2">
    <source>
        <dbReference type="ARBA" id="ARBA00011738"/>
    </source>
</evidence>
<keyword evidence="5 15" id="KW-1133">Transmembrane helix</keyword>
<dbReference type="Proteomes" id="UP001165060">
    <property type="component" value="Unassembled WGS sequence"/>
</dbReference>
<evidence type="ECO:0000259" key="16">
    <source>
        <dbReference type="PROSITE" id="PS50850"/>
    </source>
</evidence>
<dbReference type="InterPro" id="IPR036259">
    <property type="entry name" value="MFS_trans_sf"/>
</dbReference>
<feature type="transmembrane region" description="Helical" evidence="15">
    <location>
        <begin position="383"/>
        <end position="401"/>
    </location>
</feature>
<comment type="catalytic activity">
    <reaction evidence="10">
        <text>D-mannose(out) = D-mannose(in)</text>
        <dbReference type="Rhea" id="RHEA:78391"/>
        <dbReference type="ChEBI" id="CHEBI:4208"/>
    </reaction>
    <physiologicalReaction direction="left-to-right" evidence="10">
        <dbReference type="Rhea" id="RHEA:78392"/>
    </physiologicalReaction>
</comment>
<protein>
    <recommendedName>
        <fullName evidence="13">Hexose transporter 1</fullName>
    </recommendedName>
</protein>
<comment type="caution">
    <text evidence="17">The sequence shown here is derived from an EMBL/GenBank/DDBJ whole genome shotgun (WGS) entry which is preliminary data.</text>
</comment>
<keyword evidence="3" id="KW-0813">Transport</keyword>
<proteinExistence type="predicted"/>
<feature type="transmembrane region" description="Helical" evidence="15">
    <location>
        <begin position="195"/>
        <end position="212"/>
    </location>
</feature>
<dbReference type="InterPro" id="IPR020846">
    <property type="entry name" value="MFS_dom"/>
</dbReference>
<evidence type="ECO:0000256" key="13">
    <source>
        <dbReference type="ARBA" id="ARBA00044780"/>
    </source>
</evidence>
<evidence type="ECO:0000256" key="5">
    <source>
        <dbReference type="ARBA" id="ARBA00022989"/>
    </source>
</evidence>
<evidence type="ECO:0000256" key="3">
    <source>
        <dbReference type="ARBA" id="ARBA00022448"/>
    </source>
</evidence>
<evidence type="ECO:0000256" key="6">
    <source>
        <dbReference type="ARBA" id="ARBA00023136"/>
    </source>
</evidence>
<evidence type="ECO:0000256" key="11">
    <source>
        <dbReference type="ARBA" id="ARBA00044668"/>
    </source>
</evidence>
<keyword evidence="4 15" id="KW-0812">Transmembrane</keyword>
<accession>A0ABQ6N0U8</accession>
<feature type="transmembrane region" description="Helical" evidence="15">
    <location>
        <begin position="464"/>
        <end position="485"/>
    </location>
</feature>
<dbReference type="InterPro" id="IPR005828">
    <property type="entry name" value="MFS_sugar_transport-like"/>
</dbReference>
<dbReference type="Gene3D" id="1.20.1250.20">
    <property type="entry name" value="MFS general substrate transporter like domains"/>
    <property type="match status" value="1"/>
</dbReference>
<dbReference type="PANTHER" id="PTHR23503:SF8">
    <property type="entry name" value="FACILITATED GLUCOSE TRANSPORTER PROTEIN 1"/>
    <property type="match status" value="1"/>
</dbReference>
<evidence type="ECO:0000256" key="14">
    <source>
        <dbReference type="SAM" id="MobiDB-lite"/>
    </source>
</evidence>
<comment type="catalytic activity">
    <reaction evidence="8">
        <text>D-glucose(out) = D-glucose(in)</text>
        <dbReference type="Rhea" id="RHEA:60376"/>
        <dbReference type="ChEBI" id="CHEBI:4167"/>
    </reaction>
    <physiologicalReaction direction="left-to-right" evidence="8">
        <dbReference type="Rhea" id="RHEA:60377"/>
    </physiologicalReaction>
</comment>
<dbReference type="PANTHER" id="PTHR23503">
    <property type="entry name" value="SOLUTE CARRIER FAMILY 2"/>
    <property type="match status" value="1"/>
</dbReference>
<evidence type="ECO:0000256" key="15">
    <source>
        <dbReference type="SAM" id="Phobius"/>
    </source>
</evidence>
<feature type="transmembrane region" description="Helical" evidence="15">
    <location>
        <begin position="529"/>
        <end position="547"/>
    </location>
</feature>
<dbReference type="SUPFAM" id="SSF103473">
    <property type="entry name" value="MFS general substrate transporter"/>
    <property type="match status" value="1"/>
</dbReference>
<keyword evidence="6 15" id="KW-0472">Membrane</keyword>
<evidence type="ECO:0000256" key="8">
    <source>
        <dbReference type="ARBA" id="ARBA00044648"/>
    </source>
</evidence>
<evidence type="ECO:0000313" key="17">
    <source>
        <dbReference type="EMBL" id="GMI38039.1"/>
    </source>
</evidence>
<evidence type="ECO:0000256" key="12">
    <source>
        <dbReference type="ARBA" id="ARBA00044710"/>
    </source>
</evidence>
<comment type="catalytic activity">
    <reaction evidence="12">
        <text>D-fructose(out) = D-fructose(in)</text>
        <dbReference type="Rhea" id="RHEA:60372"/>
        <dbReference type="ChEBI" id="CHEBI:37721"/>
    </reaction>
    <physiologicalReaction direction="left-to-right" evidence="12">
        <dbReference type="Rhea" id="RHEA:60373"/>
    </physiologicalReaction>
</comment>
<feature type="region of interest" description="Disordered" evidence="14">
    <location>
        <begin position="1"/>
        <end position="60"/>
    </location>
</feature>
<evidence type="ECO:0000256" key="1">
    <source>
        <dbReference type="ARBA" id="ARBA00004141"/>
    </source>
</evidence>
<evidence type="ECO:0000256" key="10">
    <source>
        <dbReference type="ARBA" id="ARBA00044662"/>
    </source>
</evidence>
<evidence type="ECO:0000256" key="7">
    <source>
        <dbReference type="ARBA" id="ARBA00044637"/>
    </source>
</evidence>
<feature type="transmembrane region" description="Helical" evidence="15">
    <location>
        <begin position="253"/>
        <end position="275"/>
    </location>
</feature>
<reference evidence="17 18" key="1">
    <citation type="journal article" date="2023" name="Commun. Biol.">
        <title>Genome analysis of Parmales, the sister group of diatoms, reveals the evolutionary specialization of diatoms from phago-mixotrophs to photoautotrophs.</title>
        <authorList>
            <person name="Ban H."/>
            <person name="Sato S."/>
            <person name="Yoshikawa S."/>
            <person name="Yamada K."/>
            <person name="Nakamura Y."/>
            <person name="Ichinomiya M."/>
            <person name="Sato N."/>
            <person name="Blanc-Mathieu R."/>
            <person name="Endo H."/>
            <person name="Kuwata A."/>
            <person name="Ogata H."/>
        </authorList>
    </citation>
    <scope>NUCLEOTIDE SEQUENCE [LARGE SCALE GENOMIC DNA]</scope>
</reference>
<name>A0ABQ6N0U8_9STRA</name>
<feature type="compositionally biased region" description="Pro residues" evidence="14">
    <location>
        <begin position="13"/>
        <end position="45"/>
    </location>
</feature>
<keyword evidence="18" id="KW-1185">Reference proteome</keyword>
<dbReference type="InterPro" id="IPR005829">
    <property type="entry name" value="Sugar_transporter_CS"/>
</dbReference>
<dbReference type="PROSITE" id="PS00217">
    <property type="entry name" value="SUGAR_TRANSPORT_2"/>
    <property type="match status" value="1"/>
</dbReference>
<comment type="catalytic activity">
    <reaction evidence="9">
        <text>D-xylose(out) = D-xylose(in)</text>
        <dbReference type="Rhea" id="RHEA:78427"/>
        <dbReference type="ChEBI" id="CHEBI:53455"/>
    </reaction>
    <physiologicalReaction direction="left-to-right" evidence="9">
        <dbReference type="Rhea" id="RHEA:78428"/>
    </physiologicalReaction>
</comment>
<evidence type="ECO:0000256" key="9">
    <source>
        <dbReference type="ARBA" id="ARBA00044656"/>
    </source>
</evidence>
<comment type="catalytic activity">
    <reaction evidence="7">
        <text>D-galactose(in) = D-galactose(out)</text>
        <dbReference type="Rhea" id="RHEA:34915"/>
        <dbReference type="ChEBI" id="CHEBI:4139"/>
    </reaction>
    <physiologicalReaction direction="right-to-left" evidence="7">
        <dbReference type="Rhea" id="RHEA:34917"/>
    </physiologicalReaction>
</comment>
<sequence>MRQSPSLPLLTAHPPPSYTDPPPECTDPCPDPCTARPPLPPPSPPLTKSTSAPPTPSLAPLLTPLELGRRELYLQLPPTATFGLSQRTSSLSRSYADFATLNLSGHPDPSLLASQLRTVDSAVLTLPLLSSVLTASLLQFLVGFSTALPNPLQPLAFPGHGELGWALATALFCLGAPLGAKLIEPRSARTGMRASLRLTFLGFFLPGLLLTLSPTVSLFALARFLTGVSAGASTVLVPLYLGEISPPSIRGTLGTVTQFACVLGILLTSLLAYPFASPGQPPERWRLLPLATPLLALLGLLLSPSLRESPRWLLSRDPSSRAARRSLNALRGFRHPADTEVEVAHILSSPPAQSCVTAASLLRDPGTRGGFVTCLLLQAAQQLCGINAVFFYSALILAPVLPDPRAGSVLICAVNVAATWLALVLMDRVGRRPLVLASAAGMLLSSLALALSMSSSPLPESWSLPAIVAFVSFFEIGLGPVPWLIVAEMFKPEHVTVAMSSCCQLNWICNFCVGLAFPALHQLLGPLSFLPFSLVLLLTLAYSYFYLPETAGAIRPSASVVAGRSTMGSDQWKRSGTSLSEMDAPGESAWTSAVRDIVREEERKRESGGYDYGFVVGKGQDNVDNKSRSNNSVVWLDVRGGGD</sequence>
<feature type="transmembrane region" description="Helical" evidence="15">
    <location>
        <begin position="433"/>
        <end position="452"/>
    </location>
</feature>
<dbReference type="PROSITE" id="PS50850">
    <property type="entry name" value="MFS"/>
    <property type="match status" value="1"/>
</dbReference>
<feature type="transmembrane region" description="Helical" evidence="15">
    <location>
        <begin position="122"/>
        <end position="143"/>
    </location>
</feature>
<feature type="transmembrane region" description="Helical" evidence="15">
    <location>
        <begin position="163"/>
        <end position="183"/>
    </location>
</feature>
<dbReference type="InterPro" id="IPR045263">
    <property type="entry name" value="GLUT"/>
</dbReference>
<evidence type="ECO:0000313" key="18">
    <source>
        <dbReference type="Proteomes" id="UP001165060"/>
    </source>
</evidence>